<proteinExistence type="predicted"/>
<reference evidence="5" key="1">
    <citation type="submission" date="2021-02" db="EMBL/GenBank/DDBJ databases">
        <authorList>
            <person name="Dougan E. K."/>
            <person name="Rhodes N."/>
            <person name="Thang M."/>
            <person name="Chan C."/>
        </authorList>
    </citation>
    <scope>NUCLEOTIDE SEQUENCE</scope>
</reference>
<comment type="caution">
    <text evidence="5">The sequence shown here is derived from an EMBL/GenBank/DDBJ whole genome shotgun (WGS) entry which is preliminary data.</text>
</comment>
<feature type="non-terminal residue" evidence="5">
    <location>
        <position position="72"/>
    </location>
</feature>
<dbReference type="AlphaFoldDB" id="A0A813AZH1"/>
<dbReference type="Gene3D" id="3.40.720.10">
    <property type="entry name" value="Alkaline Phosphatase, subunit A"/>
    <property type="match status" value="1"/>
</dbReference>
<dbReference type="Pfam" id="PF00884">
    <property type="entry name" value="Sulfatase"/>
    <property type="match status" value="1"/>
</dbReference>
<accession>A0A813AZH1</accession>
<gene>
    <name evidence="5" type="primary">ARSB</name>
    <name evidence="5" type="ORF">SNEC2469_LOCUS28945</name>
</gene>
<dbReference type="GO" id="GO:0008484">
    <property type="term" value="F:sulfuric ester hydrolase activity"/>
    <property type="evidence" value="ECO:0007669"/>
    <property type="project" value="InterPro"/>
</dbReference>
<evidence type="ECO:0000256" key="3">
    <source>
        <dbReference type="ARBA" id="ARBA00023180"/>
    </source>
</evidence>
<dbReference type="InterPro" id="IPR017850">
    <property type="entry name" value="Alkaline_phosphatase_core_sf"/>
</dbReference>
<name>A0A813AZH1_9DINO</name>
<feature type="non-terminal residue" evidence="5">
    <location>
        <position position="1"/>
    </location>
</feature>
<dbReference type="PANTHER" id="PTHR10342:SF274">
    <property type="entry name" value="ARYLSULFATASE B"/>
    <property type="match status" value="1"/>
</dbReference>
<dbReference type="OrthoDB" id="103349at2759"/>
<evidence type="ECO:0000313" key="5">
    <source>
        <dbReference type="EMBL" id="CAE7881312.1"/>
    </source>
</evidence>
<keyword evidence="1" id="KW-0479">Metal-binding</keyword>
<sequence length="72" mass="7987">MTGLAEKMQDAGYRTHLVGKWDAGMATPLHTPLGKGYDSWLGYFQHANDYWQESMPFTSTGNVDICLSLGFA</sequence>
<dbReference type="Proteomes" id="UP000601435">
    <property type="component" value="Unassembled WGS sequence"/>
</dbReference>
<dbReference type="GO" id="GO:0046872">
    <property type="term" value="F:metal ion binding"/>
    <property type="evidence" value="ECO:0007669"/>
    <property type="project" value="UniProtKB-KW"/>
</dbReference>
<dbReference type="SUPFAM" id="SSF53649">
    <property type="entry name" value="Alkaline phosphatase-like"/>
    <property type="match status" value="1"/>
</dbReference>
<dbReference type="PANTHER" id="PTHR10342">
    <property type="entry name" value="ARYLSULFATASE"/>
    <property type="match status" value="1"/>
</dbReference>
<keyword evidence="3" id="KW-0325">Glycoprotein</keyword>
<dbReference type="InterPro" id="IPR000917">
    <property type="entry name" value="Sulfatase_N"/>
</dbReference>
<evidence type="ECO:0000256" key="2">
    <source>
        <dbReference type="ARBA" id="ARBA00022837"/>
    </source>
</evidence>
<protein>
    <submittedName>
        <fullName evidence="5">ARSB protein</fullName>
    </submittedName>
</protein>
<feature type="domain" description="Sulfatase N-terminal" evidence="4">
    <location>
        <begin position="3"/>
        <end position="57"/>
    </location>
</feature>
<dbReference type="InterPro" id="IPR047115">
    <property type="entry name" value="ARSB"/>
</dbReference>
<evidence type="ECO:0000259" key="4">
    <source>
        <dbReference type="Pfam" id="PF00884"/>
    </source>
</evidence>
<organism evidence="5 6">
    <name type="scientific">Symbiodinium necroappetens</name>
    <dbReference type="NCBI Taxonomy" id="1628268"/>
    <lineage>
        <taxon>Eukaryota</taxon>
        <taxon>Sar</taxon>
        <taxon>Alveolata</taxon>
        <taxon>Dinophyceae</taxon>
        <taxon>Suessiales</taxon>
        <taxon>Symbiodiniaceae</taxon>
        <taxon>Symbiodinium</taxon>
    </lineage>
</organism>
<evidence type="ECO:0000313" key="6">
    <source>
        <dbReference type="Proteomes" id="UP000601435"/>
    </source>
</evidence>
<dbReference type="EMBL" id="CAJNJA010064036">
    <property type="protein sequence ID" value="CAE7881312.1"/>
    <property type="molecule type" value="Genomic_DNA"/>
</dbReference>
<keyword evidence="6" id="KW-1185">Reference proteome</keyword>
<evidence type="ECO:0000256" key="1">
    <source>
        <dbReference type="ARBA" id="ARBA00022723"/>
    </source>
</evidence>
<keyword evidence="2" id="KW-0106">Calcium</keyword>